<dbReference type="InterPro" id="IPR002153">
    <property type="entry name" value="TRPC_channel"/>
</dbReference>
<evidence type="ECO:0000256" key="2">
    <source>
        <dbReference type="ARBA" id="ARBA00022448"/>
    </source>
</evidence>
<feature type="region of interest" description="Disordered" evidence="8">
    <location>
        <begin position="361"/>
        <end position="397"/>
    </location>
</feature>
<reference evidence="11 12" key="1">
    <citation type="submission" date="2019-04" db="EMBL/GenBank/DDBJ databases">
        <authorList>
            <consortium name="Wellcome Sanger Institute Data Sharing"/>
        </authorList>
    </citation>
    <scope>NUCLEOTIDE SEQUENCE [LARGE SCALE GENOMIC DNA]</scope>
</reference>
<dbReference type="InterPro" id="IPR005821">
    <property type="entry name" value="Ion_trans_dom"/>
</dbReference>
<dbReference type="Proteomes" id="UP000694397">
    <property type="component" value="Chromosome 10"/>
</dbReference>
<dbReference type="InterPro" id="IPR005458">
    <property type="entry name" value="TRPC2_channel"/>
</dbReference>
<dbReference type="AlphaFoldDB" id="A0A8C9WH04"/>
<keyword evidence="5" id="KW-0406">Ion transport</keyword>
<dbReference type="PANTHER" id="PTHR10117">
    <property type="entry name" value="TRANSIENT RECEPTOR POTENTIAL CHANNEL"/>
    <property type="match status" value="1"/>
</dbReference>
<dbReference type="GO" id="GO:0007338">
    <property type="term" value="P:single fertilization"/>
    <property type="evidence" value="ECO:0007669"/>
    <property type="project" value="TreeGrafter"/>
</dbReference>
<dbReference type="PRINTS" id="PR01097">
    <property type="entry name" value="TRNSRECEPTRP"/>
</dbReference>
<comment type="subcellular location">
    <subcellularLocation>
        <location evidence="1">Membrane</location>
        <topology evidence="1">Multi-pass membrane protein</topology>
    </subcellularLocation>
</comment>
<dbReference type="Pfam" id="PF00520">
    <property type="entry name" value="Ion_trans"/>
    <property type="match status" value="1"/>
</dbReference>
<evidence type="ECO:0000313" key="12">
    <source>
        <dbReference type="Proteomes" id="UP000694397"/>
    </source>
</evidence>
<dbReference type="GO" id="GO:0034703">
    <property type="term" value="C:cation channel complex"/>
    <property type="evidence" value="ECO:0007669"/>
    <property type="project" value="TreeGrafter"/>
</dbReference>
<gene>
    <name evidence="11" type="primary">trpc2a</name>
</gene>
<evidence type="ECO:0000256" key="4">
    <source>
        <dbReference type="ARBA" id="ARBA00022989"/>
    </source>
</evidence>
<feature type="compositionally biased region" description="Polar residues" evidence="8">
    <location>
        <begin position="379"/>
        <end position="391"/>
    </location>
</feature>
<evidence type="ECO:0000256" key="1">
    <source>
        <dbReference type="ARBA" id="ARBA00004141"/>
    </source>
</evidence>
<dbReference type="PRINTS" id="PR01643">
    <property type="entry name" value="TRPCHANNEL2"/>
</dbReference>
<dbReference type="GO" id="GO:0015279">
    <property type="term" value="F:store-operated calcium channel activity"/>
    <property type="evidence" value="ECO:0007669"/>
    <property type="project" value="TreeGrafter"/>
</dbReference>
<feature type="domain" description="Ion transport" evidence="10">
    <location>
        <begin position="41"/>
        <end position="178"/>
    </location>
</feature>
<reference evidence="11" key="2">
    <citation type="submission" date="2025-08" db="UniProtKB">
        <authorList>
            <consortium name="Ensembl"/>
        </authorList>
    </citation>
    <scope>IDENTIFICATION</scope>
</reference>
<dbReference type="GO" id="GO:0051480">
    <property type="term" value="P:regulation of cytosolic calcium ion concentration"/>
    <property type="evidence" value="ECO:0007669"/>
    <property type="project" value="TreeGrafter"/>
</dbReference>
<feature type="transmembrane region" description="Helical" evidence="9">
    <location>
        <begin position="146"/>
        <end position="167"/>
    </location>
</feature>
<keyword evidence="4 9" id="KW-1133">Transmembrane helix</keyword>
<dbReference type="PANTHER" id="PTHR10117:SF6">
    <property type="entry name" value="SHORT TRANSIENT RECEPTOR POTENTIAL CHANNEL 2"/>
    <property type="match status" value="1"/>
</dbReference>
<protein>
    <submittedName>
        <fullName evidence="11">Short transient receptor potential channel 2-like</fullName>
    </submittedName>
</protein>
<evidence type="ECO:0000256" key="3">
    <source>
        <dbReference type="ARBA" id="ARBA00022692"/>
    </source>
</evidence>
<dbReference type="GeneTree" id="ENSGT01060000248588"/>
<evidence type="ECO:0000256" key="5">
    <source>
        <dbReference type="ARBA" id="ARBA00023065"/>
    </source>
</evidence>
<keyword evidence="12" id="KW-1185">Reference proteome</keyword>
<evidence type="ECO:0000256" key="9">
    <source>
        <dbReference type="SAM" id="Phobius"/>
    </source>
</evidence>
<keyword evidence="2" id="KW-0813">Transport</keyword>
<evidence type="ECO:0000313" key="11">
    <source>
        <dbReference type="Ensembl" id="ENSSFOP00015073755.1"/>
    </source>
</evidence>
<feature type="transmembrane region" description="Helical" evidence="9">
    <location>
        <begin position="115"/>
        <end position="134"/>
    </location>
</feature>
<organism evidence="11 12">
    <name type="scientific">Scleropages formosus</name>
    <name type="common">Asian bonytongue</name>
    <name type="synonym">Osteoglossum formosum</name>
    <dbReference type="NCBI Taxonomy" id="113540"/>
    <lineage>
        <taxon>Eukaryota</taxon>
        <taxon>Metazoa</taxon>
        <taxon>Chordata</taxon>
        <taxon>Craniata</taxon>
        <taxon>Vertebrata</taxon>
        <taxon>Euteleostomi</taxon>
        <taxon>Actinopterygii</taxon>
        <taxon>Neopterygii</taxon>
        <taxon>Teleostei</taxon>
        <taxon>Osteoglossocephala</taxon>
        <taxon>Osteoglossomorpha</taxon>
        <taxon>Osteoglossiformes</taxon>
        <taxon>Osteoglossidae</taxon>
        <taxon>Scleropages</taxon>
    </lineage>
</organism>
<keyword evidence="3 9" id="KW-0812">Transmembrane</keyword>
<evidence type="ECO:0000256" key="6">
    <source>
        <dbReference type="ARBA" id="ARBA00023136"/>
    </source>
</evidence>
<dbReference type="GO" id="GO:0005886">
    <property type="term" value="C:plasma membrane"/>
    <property type="evidence" value="ECO:0007669"/>
    <property type="project" value="TreeGrafter"/>
</dbReference>
<keyword evidence="6 9" id="KW-0472">Membrane</keyword>
<evidence type="ECO:0000256" key="8">
    <source>
        <dbReference type="SAM" id="MobiDB-lite"/>
    </source>
</evidence>
<keyword evidence="7" id="KW-0407">Ion channel</keyword>
<sequence length="434" mass="49969">MTVLSMYLASFTLRLLEPHLCRFIAERDHWHQEDPQLISELLFAVTSMMSFTRLAYILPAHESLGTLQISIGKMIDDMMRFMFILMIIGTAFLCGVNNVYVPYINTPYLGRFNETFRFLFWTMFGVVNQGYVDMPEYLLAEFVGRILYGIYTLIIVIVLLNMLIAMITNSFQKIEDDADVEWKFARSKLYLSYFREGLTMPVPFNIIPSPKSLVYLLRGIVKQLCCCCNVSKPPDYPPIASMVGEQNGKLEESRVPYRLQVIKALVQRYIEAARREFEETKRKDVGNRITELSKTVGRLHSEMKYIHKSLQTTATKTEEDDILRKYIAGAKNNFKGFDNKAAMGLNIDCSVERRDIGEIQQREDTEEEGSPEPHETFSPAHSESSVDTGLGSQREEEIQPPECVYTKLLINVYTFVHQSQFYFNNISELNNGTL</sequence>
<evidence type="ECO:0000256" key="7">
    <source>
        <dbReference type="ARBA" id="ARBA00023303"/>
    </source>
</evidence>
<dbReference type="GO" id="GO:0070679">
    <property type="term" value="F:inositol 1,4,5 trisphosphate binding"/>
    <property type="evidence" value="ECO:0007669"/>
    <property type="project" value="TreeGrafter"/>
</dbReference>
<name>A0A8C9WH04_SCLFO</name>
<reference evidence="11" key="3">
    <citation type="submission" date="2025-09" db="UniProtKB">
        <authorList>
            <consortium name="Ensembl"/>
        </authorList>
    </citation>
    <scope>IDENTIFICATION</scope>
</reference>
<proteinExistence type="predicted"/>
<evidence type="ECO:0000259" key="10">
    <source>
        <dbReference type="Pfam" id="PF00520"/>
    </source>
</evidence>
<feature type="transmembrane region" description="Helical" evidence="9">
    <location>
        <begin position="81"/>
        <end position="103"/>
    </location>
</feature>
<accession>A0A8C9WH04</accession>
<dbReference type="Ensembl" id="ENSSFOT00015078228.1">
    <property type="protein sequence ID" value="ENSSFOP00015073755.1"/>
    <property type="gene ID" value="ENSSFOG00015003369.2"/>
</dbReference>